<comment type="catalytic activity">
    <reaction evidence="1">
        <text>a beta-lactam + H2O = a substituted beta-amino acid</text>
        <dbReference type="Rhea" id="RHEA:20401"/>
        <dbReference type="ChEBI" id="CHEBI:15377"/>
        <dbReference type="ChEBI" id="CHEBI:35627"/>
        <dbReference type="ChEBI" id="CHEBI:140347"/>
        <dbReference type="EC" id="3.5.2.6"/>
    </reaction>
</comment>
<evidence type="ECO:0000256" key="6">
    <source>
        <dbReference type="ARBA" id="ARBA00012865"/>
    </source>
</evidence>
<reference evidence="15 16" key="1">
    <citation type="journal article" date="2014" name="Int. J. Syst. Evol. Microbiol.">
        <title>Complete genome sequence of Corynebacterium casei LMG S-19264T (=DSM 44701T), isolated from a smear-ripened cheese.</title>
        <authorList>
            <consortium name="US DOE Joint Genome Institute (JGI-PGF)"/>
            <person name="Walter F."/>
            <person name="Albersmeier A."/>
            <person name="Kalinowski J."/>
            <person name="Ruckert C."/>
        </authorList>
    </citation>
    <scope>NUCLEOTIDE SEQUENCE [LARGE SCALE GENOMIC DNA]</scope>
    <source>
        <strain evidence="15 16">KCTC 12866</strain>
    </source>
</reference>
<evidence type="ECO:0000256" key="4">
    <source>
        <dbReference type="ARBA" id="ARBA00005250"/>
    </source>
</evidence>
<dbReference type="Proteomes" id="UP000598271">
    <property type="component" value="Unassembled WGS sequence"/>
</dbReference>
<keyword evidence="10" id="KW-0378">Hydrolase</keyword>
<feature type="chain" id="PRO_5035304448" description="beta-lactamase" evidence="13">
    <location>
        <begin position="22"/>
        <end position="265"/>
    </location>
</feature>
<keyword evidence="16" id="KW-1185">Reference proteome</keyword>
<evidence type="ECO:0000256" key="5">
    <source>
        <dbReference type="ARBA" id="ARBA00011245"/>
    </source>
</evidence>
<accession>A0A8J3DB20</accession>
<evidence type="ECO:0000256" key="2">
    <source>
        <dbReference type="ARBA" id="ARBA00001947"/>
    </source>
</evidence>
<dbReference type="InterPro" id="IPR036866">
    <property type="entry name" value="RibonucZ/Hydroxyglut_hydro"/>
</dbReference>
<organism evidence="15 16">
    <name type="scientific">Persicitalea jodogahamensis</name>
    <dbReference type="NCBI Taxonomy" id="402147"/>
    <lineage>
        <taxon>Bacteria</taxon>
        <taxon>Pseudomonadati</taxon>
        <taxon>Bacteroidota</taxon>
        <taxon>Cytophagia</taxon>
        <taxon>Cytophagales</taxon>
        <taxon>Spirosomataceae</taxon>
        <taxon>Persicitalea</taxon>
    </lineage>
</organism>
<dbReference type="Gene3D" id="3.60.15.10">
    <property type="entry name" value="Ribonuclease Z/Hydroxyacylglutathione hydrolase-like"/>
    <property type="match status" value="1"/>
</dbReference>
<evidence type="ECO:0000256" key="13">
    <source>
        <dbReference type="SAM" id="SignalP"/>
    </source>
</evidence>
<evidence type="ECO:0000256" key="11">
    <source>
        <dbReference type="ARBA" id="ARBA00022833"/>
    </source>
</evidence>
<evidence type="ECO:0000256" key="9">
    <source>
        <dbReference type="ARBA" id="ARBA00022764"/>
    </source>
</evidence>
<dbReference type="EMBL" id="BMXF01000003">
    <property type="protein sequence ID" value="GHB77049.1"/>
    <property type="molecule type" value="Genomic_DNA"/>
</dbReference>
<dbReference type="Pfam" id="PF00753">
    <property type="entry name" value="Lactamase_B"/>
    <property type="match status" value="1"/>
</dbReference>
<dbReference type="InterPro" id="IPR001279">
    <property type="entry name" value="Metallo-B-lactamas"/>
</dbReference>
<dbReference type="PROSITE" id="PS51257">
    <property type="entry name" value="PROKAR_LIPOPROTEIN"/>
    <property type="match status" value="1"/>
</dbReference>
<dbReference type="GO" id="GO:0017001">
    <property type="term" value="P:antibiotic catabolic process"/>
    <property type="evidence" value="ECO:0007669"/>
    <property type="project" value="InterPro"/>
</dbReference>
<comment type="cofactor">
    <cofactor evidence="2">
        <name>Zn(2+)</name>
        <dbReference type="ChEBI" id="CHEBI:29105"/>
    </cofactor>
</comment>
<evidence type="ECO:0000313" key="15">
    <source>
        <dbReference type="EMBL" id="GHB77049.1"/>
    </source>
</evidence>
<keyword evidence="8 13" id="KW-0732">Signal</keyword>
<dbReference type="EC" id="3.5.2.6" evidence="6"/>
<comment type="similarity">
    <text evidence="4">Belongs to the metallo-beta-lactamase superfamily. Class-B beta-lactamase family.</text>
</comment>
<dbReference type="CDD" id="cd16302">
    <property type="entry name" value="CcrA-like_MBL-B1"/>
    <property type="match status" value="1"/>
</dbReference>
<protein>
    <recommendedName>
        <fullName evidence="6">beta-lactamase</fullName>
        <ecNumber evidence="6">3.5.2.6</ecNumber>
    </recommendedName>
</protein>
<dbReference type="GO" id="GO:0046677">
    <property type="term" value="P:response to antibiotic"/>
    <property type="evidence" value="ECO:0007669"/>
    <property type="project" value="UniProtKB-KW"/>
</dbReference>
<evidence type="ECO:0000256" key="12">
    <source>
        <dbReference type="ARBA" id="ARBA00023251"/>
    </source>
</evidence>
<dbReference type="PANTHER" id="PTHR42951">
    <property type="entry name" value="METALLO-BETA-LACTAMASE DOMAIN-CONTAINING"/>
    <property type="match status" value="1"/>
</dbReference>
<evidence type="ECO:0000256" key="1">
    <source>
        <dbReference type="ARBA" id="ARBA00001526"/>
    </source>
</evidence>
<dbReference type="InterPro" id="IPR050855">
    <property type="entry name" value="NDM-1-like"/>
</dbReference>
<keyword evidence="11" id="KW-0862">Zinc</keyword>
<dbReference type="SUPFAM" id="SSF56281">
    <property type="entry name" value="Metallo-hydrolase/oxidoreductase"/>
    <property type="match status" value="1"/>
</dbReference>
<dbReference type="AlphaFoldDB" id="A0A8J3DB20"/>
<name>A0A8J3DB20_9BACT</name>
<evidence type="ECO:0000259" key="14">
    <source>
        <dbReference type="SMART" id="SM00849"/>
    </source>
</evidence>
<keyword evidence="7" id="KW-0479">Metal-binding</keyword>
<evidence type="ECO:0000256" key="7">
    <source>
        <dbReference type="ARBA" id="ARBA00022723"/>
    </source>
</evidence>
<sequence>MTKPTLLIAAFVALTFLSCQSKNDSQGQAADSVKSEITQFSISGKEVYNSENLIVNQISGHTYQHISFLDTDSFGRVACNGMVVVNGNEAVVFDTPTDDRGSQELIDFLAKEMGCQIKGVVATHFHADCVGGIDAFHQNNIPSYASERTIEFLKLKGSPLPKNSFNDSLALEVGDQKVYAQFIGEGHTKDNVIGYSPTDRVLFGGCLIKEIGATKGNLEDANVAAWPETARKVKSKYPQTFVVIPGHGKAGGQELFDFTATLFEK</sequence>
<dbReference type="PROSITE" id="PS00744">
    <property type="entry name" value="BETA_LACTAMASE_B_2"/>
    <property type="match status" value="1"/>
</dbReference>
<evidence type="ECO:0000313" key="16">
    <source>
        <dbReference type="Proteomes" id="UP000598271"/>
    </source>
</evidence>
<comment type="subcellular location">
    <subcellularLocation>
        <location evidence="3">Periplasm</location>
    </subcellularLocation>
</comment>
<feature type="domain" description="Metallo-beta-lactamase" evidence="14">
    <location>
        <begin position="78"/>
        <end position="247"/>
    </location>
</feature>
<dbReference type="RefSeq" id="WP_189565699.1">
    <property type="nucleotide sequence ID" value="NZ_BMXF01000003.1"/>
</dbReference>
<dbReference type="PANTHER" id="PTHR42951:SF4">
    <property type="entry name" value="ACYL-COENZYME A THIOESTERASE MBLAC2"/>
    <property type="match status" value="1"/>
</dbReference>
<dbReference type="GO" id="GO:0042597">
    <property type="term" value="C:periplasmic space"/>
    <property type="evidence" value="ECO:0007669"/>
    <property type="project" value="UniProtKB-SubCell"/>
</dbReference>
<gene>
    <name evidence="15" type="primary">bla</name>
    <name evidence="15" type="ORF">GCM10007390_33830</name>
</gene>
<comment type="subunit">
    <text evidence="5">Monomer.</text>
</comment>
<evidence type="ECO:0000256" key="8">
    <source>
        <dbReference type="ARBA" id="ARBA00022729"/>
    </source>
</evidence>
<comment type="caution">
    <text evidence="15">The sequence shown here is derived from an EMBL/GenBank/DDBJ whole genome shotgun (WGS) entry which is preliminary data.</text>
</comment>
<feature type="signal peptide" evidence="13">
    <location>
        <begin position="1"/>
        <end position="21"/>
    </location>
</feature>
<keyword evidence="12" id="KW-0046">Antibiotic resistance</keyword>
<proteinExistence type="inferred from homology"/>
<dbReference type="SMART" id="SM00849">
    <property type="entry name" value="Lactamase_B"/>
    <property type="match status" value="1"/>
</dbReference>
<dbReference type="InterPro" id="IPR001018">
    <property type="entry name" value="Beta-lactamase_class-B_CS"/>
</dbReference>
<dbReference type="InterPro" id="IPR058199">
    <property type="entry name" value="BlaB//VIM/IMP-1"/>
</dbReference>
<dbReference type="GO" id="GO:0008270">
    <property type="term" value="F:zinc ion binding"/>
    <property type="evidence" value="ECO:0007669"/>
    <property type="project" value="InterPro"/>
</dbReference>
<keyword evidence="9" id="KW-0574">Periplasm</keyword>
<evidence type="ECO:0000256" key="10">
    <source>
        <dbReference type="ARBA" id="ARBA00022801"/>
    </source>
</evidence>
<evidence type="ECO:0000256" key="3">
    <source>
        <dbReference type="ARBA" id="ARBA00004418"/>
    </source>
</evidence>
<dbReference type="GO" id="GO:0008800">
    <property type="term" value="F:beta-lactamase activity"/>
    <property type="evidence" value="ECO:0007669"/>
    <property type="project" value="UniProtKB-EC"/>
</dbReference>
<dbReference type="NCBIfam" id="NF033088">
    <property type="entry name" value="bla_subclass_B1"/>
    <property type="match status" value="1"/>
</dbReference>